<keyword evidence="5" id="KW-0598">Phosphotransferase system</keyword>
<dbReference type="PROSITE" id="PS00372">
    <property type="entry name" value="PTS_EIIA_TYPE_2_HIS"/>
    <property type="match status" value="1"/>
</dbReference>
<feature type="region of interest" description="Disordered" evidence="6">
    <location>
        <begin position="1"/>
        <end position="22"/>
    </location>
</feature>
<keyword evidence="2" id="KW-0597">Phosphoprotein</keyword>
<dbReference type="InterPro" id="IPR051541">
    <property type="entry name" value="PTS_SugarTrans_NitroReg"/>
</dbReference>
<dbReference type="InterPro" id="IPR016152">
    <property type="entry name" value="PTrfase/Anion_transptr"/>
</dbReference>
<evidence type="ECO:0000313" key="8">
    <source>
        <dbReference type="EMBL" id="TDL44815.1"/>
    </source>
</evidence>
<organism evidence="8 9">
    <name type="scientific">Kocuria rosea</name>
    <name type="common">Deinococcus erythromyxa</name>
    <name type="synonym">Micrococcus rubens</name>
    <dbReference type="NCBI Taxonomy" id="1275"/>
    <lineage>
        <taxon>Bacteria</taxon>
        <taxon>Bacillati</taxon>
        <taxon>Actinomycetota</taxon>
        <taxon>Actinomycetes</taxon>
        <taxon>Micrococcales</taxon>
        <taxon>Micrococcaceae</taxon>
        <taxon>Kocuria</taxon>
    </lineage>
</organism>
<comment type="caution">
    <text evidence="8">The sequence shown here is derived from an EMBL/GenBank/DDBJ whole genome shotgun (WGS) entry which is preliminary data.</text>
</comment>
<dbReference type="CDD" id="cd00211">
    <property type="entry name" value="PTS_IIA_fru"/>
    <property type="match status" value="1"/>
</dbReference>
<dbReference type="PANTHER" id="PTHR47738">
    <property type="entry name" value="PTS SYSTEM FRUCTOSE-LIKE EIIA COMPONENT-RELATED"/>
    <property type="match status" value="1"/>
</dbReference>
<dbReference type="InterPro" id="IPR002178">
    <property type="entry name" value="PTS_EIIA_type-2_dom"/>
</dbReference>
<evidence type="ECO:0000256" key="1">
    <source>
        <dbReference type="ARBA" id="ARBA00022448"/>
    </source>
</evidence>
<dbReference type="GO" id="GO:0008982">
    <property type="term" value="F:protein-N(PI)-phosphohistidine-sugar phosphotransferase activity"/>
    <property type="evidence" value="ECO:0007669"/>
    <property type="project" value="InterPro"/>
</dbReference>
<feature type="compositionally biased region" description="Basic and acidic residues" evidence="6">
    <location>
        <begin position="1"/>
        <end position="17"/>
    </location>
</feature>
<dbReference type="PROSITE" id="PS51094">
    <property type="entry name" value="PTS_EIIA_TYPE_2"/>
    <property type="match status" value="1"/>
</dbReference>
<evidence type="ECO:0000256" key="3">
    <source>
        <dbReference type="ARBA" id="ARBA00022597"/>
    </source>
</evidence>
<evidence type="ECO:0000256" key="4">
    <source>
        <dbReference type="ARBA" id="ARBA00022679"/>
    </source>
</evidence>
<protein>
    <submittedName>
        <fullName evidence="8">PTS sugar transporter subunit IIA</fullName>
    </submittedName>
</protein>
<keyword evidence="3 8" id="KW-0762">Sugar transport</keyword>
<feature type="domain" description="PTS EIIA type-2" evidence="7">
    <location>
        <begin position="25"/>
        <end position="170"/>
    </location>
</feature>
<name>A0A4R5YIT5_KOCRO</name>
<evidence type="ECO:0000313" key="9">
    <source>
        <dbReference type="Proteomes" id="UP000295163"/>
    </source>
</evidence>
<gene>
    <name evidence="8" type="ORF">E2R59_07125</name>
</gene>
<proteinExistence type="predicted"/>
<keyword evidence="4" id="KW-0808">Transferase</keyword>
<dbReference type="GO" id="GO:0016020">
    <property type="term" value="C:membrane"/>
    <property type="evidence" value="ECO:0007669"/>
    <property type="project" value="InterPro"/>
</dbReference>
<dbReference type="NCBIfam" id="TIGR00848">
    <property type="entry name" value="fruA"/>
    <property type="match status" value="1"/>
</dbReference>
<evidence type="ECO:0000256" key="6">
    <source>
        <dbReference type="SAM" id="MobiDB-lite"/>
    </source>
</evidence>
<evidence type="ECO:0000256" key="2">
    <source>
        <dbReference type="ARBA" id="ARBA00022553"/>
    </source>
</evidence>
<dbReference type="Pfam" id="PF00359">
    <property type="entry name" value="PTS_EIIA_2"/>
    <property type="match status" value="1"/>
</dbReference>
<dbReference type="Proteomes" id="UP000295163">
    <property type="component" value="Unassembled WGS sequence"/>
</dbReference>
<dbReference type="Gene3D" id="3.40.930.10">
    <property type="entry name" value="Mannitol-specific EII, Chain A"/>
    <property type="match status" value="1"/>
</dbReference>
<dbReference type="GO" id="GO:0009401">
    <property type="term" value="P:phosphoenolpyruvate-dependent sugar phosphotransferase system"/>
    <property type="evidence" value="ECO:0007669"/>
    <property type="project" value="UniProtKB-KW"/>
</dbReference>
<dbReference type="SUPFAM" id="SSF55804">
    <property type="entry name" value="Phoshotransferase/anion transport protein"/>
    <property type="match status" value="1"/>
</dbReference>
<accession>A0A4R5YIT5</accession>
<dbReference type="InterPro" id="IPR004715">
    <property type="entry name" value="PTS_IIA_fruc"/>
</dbReference>
<sequence>MGQHMSDRTSRAADDSPGRSGSVLAHLSESTVLLDVHGADRDGVIRKLAELGAHTGRAYDADSTVAAALAREEEGSTGVGNGVALPHAKSAGADRPMIAFARSRDGVEWNALDGEPVHLVFLISLPEERSGEEHLELLAELSEALAGESCRRALLDAGSASEVLAALEDALG</sequence>
<evidence type="ECO:0000259" key="7">
    <source>
        <dbReference type="PROSITE" id="PS51094"/>
    </source>
</evidence>
<reference evidence="8 9" key="1">
    <citation type="submission" date="2019-03" db="EMBL/GenBank/DDBJ databases">
        <title>Genome Sequencing and Assembly of Various Microbes Isolated from Partially Reclaimed Soil and Acid Mine Drainage (AMD) Site.</title>
        <authorList>
            <person name="Steinbock B."/>
            <person name="Bechtold R."/>
            <person name="Sevigny J.L."/>
            <person name="Thomas D."/>
            <person name="Cuthill L.R."/>
            <person name="Aveiro Johannsen E.J."/>
            <person name="Thomas K."/>
            <person name="Ghosh A."/>
        </authorList>
    </citation>
    <scope>NUCLEOTIDE SEQUENCE [LARGE SCALE GENOMIC DNA]</scope>
    <source>
        <strain evidence="8 9">S-A3</strain>
    </source>
</reference>
<evidence type="ECO:0000256" key="5">
    <source>
        <dbReference type="ARBA" id="ARBA00022683"/>
    </source>
</evidence>
<dbReference type="AlphaFoldDB" id="A0A4R5YIT5"/>
<dbReference type="EMBL" id="SMZT01000002">
    <property type="protein sequence ID" value="TDL44815.1"/>
    <property type="molecule type" value="Genomic_DNA"/>
</dbReference>
<keyword evidence="1" id="KW-0813">Transport</keyword>